<keyword evidence="6 10" id="KW-0411">Iron-sulfur</keyword>
<dbReference type="Gene3D" id="1.10.10.1100">
    <property type="entry name" value="BFD-like [2Fe-2S]-binding domain"/>
    <property type="match status" value="1"/>
</dbReference>
<evidence type="ECO:0000259" key="13">
    <source>
        <dbReference type="Pfam" id="PF04324"/>
    </source>
</evidence>
<dbReference type="Pfam" id="PF04324">
    <property type="entry name" value="Fer2_BFD"/>
    <property type="match status" value="1"/>
</dbReference>
<dbReference type="PIRSF" id="PIRSF000375">
    <property type="entry name" value="NifU"/>
    <property type="match status" value="1"/>
</dbReference>
<keyword evidence="3 10" id="KW-0001">2Fe-2S</keyword>
<protein>
    <recommendedName>
        <fullName evidence="2 9">Nitrogen fixation protein NifU</fullName>
    </recommendedName>
</protein>
<evidence type="ECO:0000313" key="14">
    <source>
        <dbReference type="EMBL" id="KKO19625.1"/>
    </source>
</evidence>
<keyword evidence="5 10" id="KW-0408">Iron</keyword>
<dbReference type="GO" id="GO:0016226">
    <property type="term" value="P:iron-sulfur cluster assembly"/>
    <property type="evidence" value="ECO:0007669"/>
    <property type="project" value="InterPro"/>
</dbReference>
<feature type="domain" description="NIF system FeS cluster assembly NifU C-terminal" evidence="11">
    <location>
        <begin position="214"/>
        <end position="280"/>
    </location>
</feature>
<evidence type="ECO:0000256" key="6">
    <source>
        <dbReference type="ARBA" id="ARBA00023014"/>
    </source>
</evidence>
<dbReference type="Gene3D" id="3.30.300.130">
    <property type="entry name" value="Fe-S cluster assembly (FSCA)"/>
    <property type="match status" value="1"/>
</dbReference>
<evidence type="ECO:0000256" key="4">
    <source>
        <dbReference type="ARBA" id="ARBA00022723"/>
    </source>
</evidence>
<dbReference type="InterPro" id="IPR016217">
    <property type="entry name" value="N_fixation_NifU"/>
</dbReference>
<evidence type="ECO:0000256" key="3">
    <source>
        <dbReference type="ARBA" id="ARBA00022714"/>
    </source>
</evidence>
<dbReference type="InterPro" id="IPR010238">
    <property type="entry name" value="NIF_FeS_clus_asmbl_NifU"/>
</dbReference>
<dbReference type="GO" id="GO:0005506">
    <property type="term" value="F:iron ion binding"/>
    <property type="evidence" value="ECO:0007669"/>
    <property type="project" value="InterPro"/>
</dbReference>
<accession>A0A0M2UVN6</accession>
<sequence>MWDYSEKVKDHFFRPRNVGEIENPDAVGEVGSLACGDALKLMLKLDTSGRIADVKFKTFGCGSAIASASALTEMVKGKTLDEAWKITDNDIAEYLDGLPEQKLHCSVMGREALEAAIASYRGLKEEKPVEEGIIVCKCFGVTDNKIAHEVREHKLTTIEQVTNYCKAGGGCGSCHPQIQAIIDEVWQKEKEKTLFEMARKPAKKLTNIQKMKLIQETIERDIRPTLQSDGGDIELVDIDGDRVMVSFRGSCVECPSSKVTLKSTVEAKLREFVTDTVIVEEVVS</sequence>
<dbReference type="InterPro" id="IPR034904">
    <property type="entry name" value="FSCA_dom_sf"/>
</dbReference>
<evidence type="ECO:0000259" key="11">
    <source>
        <dbReference type="Pfam" id="PF01106"/>
    </source>
</evidence>
<dbReference type="Gene3D" id="3.90.1010.10">
    <property type="match status" value="1"/>
</dbReference>
<feature type="binding site" evidence="10">
    <location>
        <position position="171"/>
    </location>
    <ligand>
        <name>[2Fe-2S] cluster</name>
        <dbReference type="ChEBI" id="CHEBI:190135"/>
    </ligand>
</feature>
<dbReference type="PANTHER" id="PTHR10093">
    <property type="entry name" value="IRON-SULFUR CLUSTER ASSEMBLY ENZYME NIFU HOMOLOG"/>
    <property type="match status" value="1"/>
</dbReference>
<feature type="binding site" evidence="10">
    <location>
        <position position="35"/>
    </location>
    <ligand>
        <name>Fe cation</name>
        <dbReference type="ChEBI" id="CHEBI:24875"/>
    </ligand>
</feature>
<gene>
    <name evidence="14" type="ORF">BROFUL_01660</name>
</gene>
<evidence type="ECO:0000256" key="10">
    <source>
        <dbReference type="PIRSR" id="PIRSR000375-1"/>
    </source>
</evidence>
<comment type="similarity">
    <text evidence="1 9">Belongs to the NifU family.</text>
</comment>
<dbReference type="EMBL" id="LAQJ01000173">
    <property type="protein sequence ID" value="KKO19625.1"/>
    <property type="molecule type" value="Genomic_DNA"/>
</dbReference>
<dbReference type="InterPro" id="IPR001075">
    <property type="entry name" value="NIF_FeS_clus_asmbl_NifU_C"/>
</dbReference>
<feature type="domain" description="NIF system FeS cluster assembly NifU N-terminal" evidence="12">
    <location>
        <begin position="4"/>
        <end position="124"/>
    </location>
</feature>
<keyword evidence="15" id="KW-1185">Reference proteome</keyword>
<dbReference type="InterPro" id="IPR041854">
    <property type="entry name" value="BFD-like_2Fe2S-bd_dom_sf"/>
</dbReference>
<feature type="domain" description="BFD-like [2Fe-2S]-binding" evidence="13">
    <location>
        <begin position="134"/>
        <end position="184"/>
    </location>
</feature>
<dbReference type="GO" id="GO:0051537">
    <property type="term" value="F:2 iron, 2 sulfur cluster binding"/>
    <property type="evidence" value="ECO:0007669"/>
    <property type="project" value="UniProtKB-KW"/>
</dbReference>
<keyword evidence="7 9" id="KW-0535">Nitrogen fixation</keyword>
<evidence type="ECO:0000259" key="12">
    <source>
        <dbReference type="Pfam" id="PF01592"/>
    </source>
</evidence>
<comment type="cofactor">
    <cofactor evidence="8">
        <name>[2Fe-2S] cluster</name>
        <dbReference type="ChEBI" id="CHEBI:190135"/>
    </cofactor>
</comment>
<feature type="binding site" evidence="10">
    <location>
        <position position="105"/>
    </location>
    <ligand>
        <name>Fe cation</name>
        <dbReference type="ChEBI" id="CHEBI:24875"/>
    </ligand>
</feature>
<comment type="caution">
    <text evidence="14">The sequence shown here is derived from an EMBL/GenBank/DDBJ whole genome shotgun (WGS) entry which is preliminary data.</text>
</comment>
<evidence type="ECO:0000256" key="2">
    <source>
        <dbReference type="ARBA" id="ARBA00015278"/>
    </source>
</evidence>
<feature type="binding site" evidence="10">
    <location>
        <position position="61"/>
    </location>
    <ligand>
        <name>Fe cation</name>
        <dbReference type="ChEBI" id="CHEBI:24875"/>
    </ligand>
</feature>
<reference evidence="14 15" key="1">
    <citation type="journal article" date="2013" name="BMC Microbiol.">
        <title>Identification of the type II cytochrome c maturation pathway in anammox bacteria by comparative genomics.</title>
        <authorList>
            <person name="Ferousi C."/>
            <person name="Speth D.R."/>
            <person name="Reimann J."/>
            <person name="Op den Camp H.J."/>
            <person name="Allen J.W."/>
            <person name="Keltjens J.T."/>
            <person name="Jetten M.S."/>
        </authorList>
    </citation>
    <scope>NUCLEOTIDE SEQUENCE [LARGE SCALE GENOMIC DNA]</scope>
    <source>
        <strain evidence="14">RU1</strain>
    </source>
</reference>
<name>A0A0M2UVN6_9BACT</name>
<dbReference type="AlphaFoldDB" id="A0A0M2UVN6"/>
<organism evidence="14 15">
    <name type="scientific">Candidatus Brocadia fulgida</name>
    <dbReference type="NCBI Taxonomy" id="380242"/>
    <lineage>
        <taxon>Bacteria</taxon>
        <taxon>Pseudomonadati</taxon>
        <taxon>Planctomycetota</taxon>
        <taxon>Candidatus Brocadiia</taxon>
        <taxon>Candidatus Brocadiales</taxon>
        <taxon>Candidatus Brocadiaceae</taxon>
        <taxon>Candidatus Brocadia</taxon>
    </lineage>
</organism>
<dbReference type="NCBIfam" id="TIGR02000">
    <property type="entry name" value="NifU_proper"/>
    <property type="match status" value="1"/>
</dbReference>
<comment type="cofactor">
    <cofactor evidence="10">
        <name>Fe cation</name>
        <dbReference type="ChEBI" id="CHEBI:24875"/>
    </cofactor>
    <text evidence="10">Binds 1 Fe cation per subunit.</text>
</comment>
<feature type="binding site" evidence="10">
    <location>
        <position position="174"/>
    </location>
    <ligand>
        <name>[2Fe-2S] cluster</name>
        <dbReference type="ChEBI" id="CHEBI:190135"/>
    </ligand>
</feature>
<evidence type="ECO:0000256" key="8">
    <source>
        <dbReference type="ARBA" id="ARBA00034078"/>
    </source>
</evidence>
<dbReference type="InterPro" id="IPR002871">
    <property type="entry name" value="NIF_FeS_clus_asmbl_NifU_N"/>
</dbReference>
<dbReference type="SUPFAM" id="SSF82649">
    <property type="entry name" value="SufE/NifU"/>
    <property type="match status" value="1"/>
</dbReference>
<comment type="function">
    <text evidence="9">May be involved in the formation or repair of [Fe-S] clusters present in iron-sulfur proteins.</text>
</comment>
<proteinExistence type="inferred from homology"/>
<dbReference type="Pfam" id="PF01592">
    <property type="entry name" value="NifU_N"/>
    <property type="match status" value="1"/>
</dbReference>
<feature type="binding site" evidence="10">
    <location>
        <position position="136"/>
    </location>
    <ligand>
        <name>[2Fe-2S] cluster</name>
        <dbReference type="ChEBI" id="CHEBI:190135"/>
    </ligand>
</feature>
<dbReference type="PATRIC" id="fig|380242.3.peg.2049"/>
<evidence type="ECO:0000256" key="5">
    <source>
        <dbReference type="ARBA" id="ARBA00023004"/>
    </source>
</evidence>
<comment type="cofactor">
    <cofactor evidence="10">
        <name>[2Fe-2S] cluster</name>
        <dbReference type="ChEBI" id="CHEBI:190135"/>
    </cofactor>
    <text evidence="10">Binds 1 [2Fe-2S] cluster per subunit.</text>
</comment>
<evidence type="ECO:0000256" key="9">
    <source>
        <dbReference type="PIRNR" id="PIRNR000375"/>
    </source>
</evidence>
<evidence type="ECO:0000256" key="1">
    <source>
        <dbReference type="ARBA" id="ARBA00006420"/>
    </source>
</evidence>
<evidence type="ECO:0000256" key="7">
    <source>
        <dbReference type="ARBA" id="ARBA00023231"/>
    </source>
</evidence>
<dbReference type="SUPFAM" id="SSF117916">
    <property type="entry name" value="Fe-S cluster assembly (FSCA) domain-like"/>
    <property type="match status" value="1"/>
</dbReference>
<dbReference type="Pfam" id="PF01106">
    <property type="entry name" value="NifU"/>
    <property type="match status" value="1"/>
</dbReference>
<feature type="binding site" evidence="10">
    <location>
        <position position="138"/>
    </location>
    <ligand>
        <name>[2Fe-2S] cluster</name>
        <dbReference type="ChEBI" id="CHEBI:190135"/>
    </ligand>
</feature>
<keyword evidence="4 10" id="KW-0479">Metal-binding</keyword>
<evidence type="ECO:0000313" key="15">
    <source>
        <dbReference type="Proteomes" id="UP000034954"/>
    </source>
</evidence>
<dbReference type="InterPro" id="IPR007419">
    <property type="entry name" value="BFD-like_2Fe2S-bd_dom"/>
</dbReference>
<dbReference type="CDD" id="cd06664">
    <property type="entry name" value="IscU_like"/>
    <property type="match status" value="1"/>
</dbReference>
<dbReference type="Proteomes" id="UP000034954">
    <property type="component" value="Unassembled WGS sequence"/>
</dbReference>
<dbReference type="CDD" id="cd19947">
    <property type="entry name" value="NifU_Fer2_BFD-like"/>
    <property type="match status" value="1"/>
</dbReference>